<comment type="caution">
    <text evidence="1">The sequence shown here is derived from an EMBL/GenBank/DDBJ whole genome shotgun (WGS) entry which is preliminary data.</text>
</comment>
<dbReference type="AlphaFoldDB" id="A0A066WUW4"/>
<gene>
    <name evidence="1" type="ORF">CSUB01_06042</name>
</gene>
<proteinExistence type="predicted"/>
<name>A0A066WUW4_COLSU</name>
<evidence type="ECO:0000313" key="2">
    <source>
        <dbReference type="Proteomes" id="UP000027238"/>
    </source>
</evidence>
<evidence type="ECO:0000313" key="1">
    <source>
        <dbReference type="EMBL" id="KDN60482.1"/>
    </source>
</evidence>
<dbReference type="EMBL" id="JMSE01001507">
    <property type="protein sequence ID" value="KDN60482.1"/>
    <property type="molecule type" value="Genomic_DNA"/>
</dbReference>
<dbReference type="HOGENOM" id="CLU_2096748_0_0_1"/>
<keyword evidence="2" id="KW-1185">Reference proteome</keyword>
<protein>
    <submittedName>
        <fullName evidence="1">Uncharacterized protein</fullName>
    </submittedName>
</protein>
<accession>A0A066WUW4</accession>
<dbReference type="Proteomes" id="UP000027238">
    <property type="component" value="Unassembled WGS sequence"/>
</dbReference>
<organism evidence="1 2">
    <name type="scientific">Colletotrichum sublineola</name>
    <name type="common">Sorghum anthracnose fungus</name>
    <dbReference type="NCBI Taxonomy" id="1173701"/>
    <lineage>
        <taxon>Eukaryota</taxon>
        <taxon>Fungi</taxon>
        <taxon>Dikarya</taxon>
        <taxon>Ascomycota</taxon>
        <taxon>Pezizomycotina</taxon>
        <taxon>Sordariomycetes</taxon>
        <taxon>Hypocreomycetidae</taxon>
        <taxon>Glomerellales</taxon>
        <taxon>Glomerellaceae</taxon>
        <taxon>Colletotrichum</taxon>
        <taxon>Colletotrichum graminicola species complex</taxon>
    </lineage>
</organism>
<sequence length="116" mass="12934">MQAFIGLGSMAGGFEDVILRRFPLAVATFRATQRQRGAPPITVCDWSNTIAQDEAVTSGLAACQHLTEGAAIEPRRWHATSRYTLIGERTETGTLWKLLTAPYQPTTTWQCRIRLR</sequence>
<reference evidence="2" key="1">
    <citation type="journal article" date="2014" name="Genome Announc.">
        <title>Draft genome sequence of Colletotrichum sublineola, a destructive pathogen of cultivated sorghum.</title>
        <authorList>
            <person name="Baroncelli R."/>
            <person name="Sanz-Martin J.M."/>
            <person name="Rech G.E."/>
            <person name="Sukno S.A."/>
            <person name="Thon M.R."/>
        </authorList>
    </citation>
    <scope>NUCLEOTIDE SEQUENCE [LARGE SCALE GENOMIC DNA]</scope>
    <source>
        <strain evidence="2">TX430BB</strain>
    </source>
</reference>